<sequence>MKRYFLRRNKEDKGWFFAPMSQTCWFLVVTAVLMFDFFIIKAIVQGFESYPSDFIAIKNALQNDPPDGNDDKNYQNALVKEIIAASDTGIKSHNTSTSETKILSLEVLKKLLQVKNNKYHINSTGGIDDLDITVYNPSDHFIESLTVQIDYFQEDGKLVQTKAYTTAFVKPKSYKTIHIPSNTKGSKIIYRITNIKSSECAPHEFMA</sequence>
<dbReference type="EMBL" id="JAOTIF010000004">
    <property type="protein sequence ID" value="MCU7549183.1"/>
    <property type="molecule type" value="Genomic_DNA"/>
</dbReference>
<reference evidence="2" key="2">
    <citation type="submission" date="2023-04" db="EMBL/GenBank/DDBJ databases">
        <title>Paracnuella aquatica gen. nov., sp. nov., a member of the family Chitinophagaceae isolated from a hot spring.</title>
        <authorList>
            <person name="Wang C."/>
        </authorList>
    </citation>
    <scope>NUCLEOTIDE SEQUENCE</scope>
    <source>
        <strain evidence="2">LB-8</strain>
    </source>
</reference>
<reference evidence="2" key="1">
    <citation type="submission" date="2022-09" db="EMBL/GenBank/DDBJ databases">
        <authorList>
            <person name="Yuan C."/>
            <person name="Ke Z."/>
        </authorList>
    </citation>
    <scope>NUCLEOTIDE SEQUENCE</scope>
    <source>
        <strain evidence="2">LB-8</strain>
    </source>
</reference>
<evidence type="ECO:0000313" key="2">
    <source>
        <dbReference type="EMBL" id="MCU7549183.1"/>
    </source>
</evidence>
<dbReference type="Proteomes" id="UP001155483">
    <property type="component" value="Unassembled WGS sequence"/>
</dbReference>
<keyword evidence="1" id="KW-1133">Transmembrane helix</keyword>
<keyword evidence="3" id="KW-1185">Reference proteome</keyword>
<evidence type="ECO:0000256" key="1">
    <source>
        <dbReference type="SAM" id="Phobius"/>
    </source>
</evidence>
<keyword evidence="1" id="KW-0472">Membrane</keyword>
<dbReference type="RefSeq" id="WP_279296625.1">
    <property type="nucleotide sequence ID" value="NZ_JAOTIF010000004.1"/>
</dbReference>
<name>A0A9X2XWW9_9BACT</name>
<organism evidence="2 3">
    <name type="scientific">Paraflavisolibacter caeni</name>
    <dbReference type="NCBI Taxonomy" id="2982496"/>
    <lineage>
        <taxon>Bacteria</taxon>
        <taxon>Pseudomonadati</taxon>
        <taxon>Bacteroidota</taxon>
        <taxon>Chitinophagia</taxon>
        <taxon>Chitinophagales</taxon>
        <taxon>Chitinophagaceae</taxon>
        <taxon>Paraflavisolibacter</taxon>
    </lineage>
</organism>
<proteinExistence type="predicted"/>
<protein>
    <submittedName>
        <fullName evidence="2">Uncharacterized protein</fullName>
    </submittedName>
</protein>
<gene>
    <name evidence="2" type="ORF">OCK74_08655</name>
</gene>
<keyword evidence="1" id="KW-0812">Transmembrane</keyword>
<feature type="transmembrane region" description="Helical" evidence="1">
    <location>
        <begin position="23"/>
        <end position="44"/>
    </location>
</feature>
<dbReference type="AlphaFoldDB" id="A0A9X2XWW9"/>
<accession>A0A9X2XWW9</accession>
<comment type="caution">
    <text evidence="2">The sequence shown here is derived from an EMBL/GenBank/DDBJ whole genome shotgun (WGS) entry which is preliminary data.</text>
</comment>
<evidence type="ECO:0000313" key="3">
    <source>
        <dbReference type="Proteomes" id="UP001155483"/>
    </source>
</evidence>